<protein>
    <submittedName>
        <fullName evidence="2">Uncharacterized protein</fullName>
    </submittedName>
</protein>
<reference evidence="2 3" key="1">
    <citation type="journal article" date="2016" name="Gene">
        <title>PacBio SMRT assembly of a complex multi-replicon genome reveals chlorocatechol degradative operon in a region of genome plasticity.</title>
        <authorList>
            <person name="Ricker N."/>
            <person name="Shen S.Y."/>
            <person name="Goordial J."/>
            <person name="Jin S."/>
            <person name="Fulthorpe R.R."/>
        </authorList>
    </citation>
    <scope>NUCLEOTIDE SEQUENCE [LARGE SCALE GENOMIC DNA]</scope>
    <source>
        <strain evidence="2 3">OLGA172</strain>
    </source>
</reference>
<evidence type="ECO:0000313" key="3">
    <source>
        <dbReference type="Proteomes" id="UP000076852"/>
    </source>
</evidence>
<feature type="transmembrane region" description="Helical" evidence="1">
    <location>
        <begin position="45"/>
        <end position="67"/>
    </location>
</feature>
<evidence type="ECO:0000256" key="1">
    <source>
        <dbReference type="SAM" id="Phobius"/>
    </source>
</evidence>
<dbReference type="Proteomes" id="UP000076852">
    <property type="component" value="Chromosome 2"/>
</dbReference>
<sequence>MVVPLVAIPVVTVPAISRATAVVVMAPVTTTPIVMVPSIVPLPFIMMVLFPLPTVPITMPVVIAVSIPSRTDDNSSRRFDVHRWRRCVDRLGCIRDTRDANVDSNIDMRESDGRYANAKAGDECHREPAAT</sequence>
<dbReference type="EMBL" id="CP014579">
    <property type="protein sequence ID" value="ANB77348.1"/>
    <property type="molecule type" value="Genomic_DNA"/>
</dbReference>
<evidence type="ECO:0000313" key="2">
    <source>
        <dbReference type="EMBL" id="ANB77348.1"/>
    </source>
</evidence>
<keyword evidence="1" id="KW-0812">Transmembrane</keyword>
<keyword evidence="1" id="KW-1133">Transmembrane helix</keyword>
<proteinExistence type="predicted"/>
<name>A0A160FWK1_9BURK</name>
<keyword evidence="3" id="KW-1185">Reference proteome</keyword>
<gene>
    <name evidence="2" type="ORF">AYM40_35320</name>
</gene>
<dbReference type="KEGG" id="buz:AYM40_35320"/>
<keyword evidence="1" id="KW-0472">Membrane</keyword>
<organism evidence="2 3">
    <name type="scientific">Paraburkholderia phytofirmans OLGA172</name>
    <dbReference type="NCBI Taxonomy" id="1417228"/>
    <lineage>
        <taxon>Bacteria</taxon>
        <taxon>Pseudomonadati</taxon>
        <taxon>Pseudomonadota</taxon>
        <taxon>Betaproteobacteria</taxon>
        <taxon>Burkholderiales</taxon>
        <taxon>Burkholderiaceae</taxon>
        <taxon>Paraburkholderia</taxon>
    </lineage>
</organism>
<accession>A0A160FWK1</accession>
<dbReference type="AlphaFoldDB" id="A0A160FWK1"/>